<comment type="caution">
    <text evidence="1">The sequence shown here is derived from an EMBL/GenBank/DDBJ whole genome shotgun (WGS) entry which is preliminary data.</text>
</comment>
<gene>
    <name evidence="1" type="ORF">GCK32_015937</name>
</gene>
<reference evidence="1 2" key="1">
    <citation type="submission" date="2019-10" db="EMBL/GenBank/DDBJ databases">
        <title>Assembly and Annotation for the nematode Trichostrongylus colubriformis.</title>
        <authorList>
            <person name="Martin J."/>
        </authorList>
    </citation>
    <scope>NUCLEOTIDE SEQUENCE [LARGE SCALE GENOMIC DNA]</scope>
    <source>
        <strain evidence="1">G859</strain>
        <tissue evidence="1">Whole worm</tissue>
    </source>
</reference>
<dbReference type="Proteomes" id="UP001331761">
    <property type="component" value="Unassembled WGS sequence"/>
</dbReference>
<accession>A0AAN8ID12</accession>
<organism evidence="1 2">
    <name type="scientific">Trichostrongylus colubriformis</name>
    <name type="common">Black scour worm</name>
    <dbReference type="NCBI Taxonomy" id="6319"/>
    <lineage>
        <taxon>Eukaryota</taxon>
        <taxon>Metazoa</taxon>
        <taxon>Ecdysozoa</taxon>
        <taxon>Nematoda</taxon>
        <taxon>Chromadorea</taxon>
        <taxon>Rhabditida</taxon>
        <taxon>Rhabditina</taxon>
        <taxon>Rhabditomorpha</taxon>
        <taxon>Strongyloidea</taxon>
        <taxon>Trichostrongylidae</taxon>
        <taxon>Trichostrongylus</taxon>
    </lineage>
</organism>
<proteinExistence type="predicted"/>
<sequence length="119" mass="12816">CLILAACKHSREKSESSAKILPPEFLAVWAGSPSKSPVPSSAAVGNGEWDCLRNFLYLPCVSDGVCTCLGGPPIRSRLCGAVSSDSLFCVNFCMPYICRHRSTSTSLMIDDASVSEYKY</sequence>
<protein>
    <submittedName>
        <fullName evidence="1">Uncharacterized protein</fullName>
    </submittedName>
</protein>
<keyword evidence="2" id="KW-1185">Reference proteome</keyword>
<evidence type="ECO:0000313" key="2">
    <source>
        <dbReference type="Proteomes" id="UP001331761"/>
    </source>
</evidence>
<name>A0AAN8ID12_TRICO</name>
<dbReference type="AlphaFoldDB" id="A0AAN8ID12"/>
<feature type="non-terminal residue" evidence="1">
    <location>
        <position position="1"/>
    </location>
</feature>
<evidence type="ECO:0000313" key="1">
    <source>
        <dbReference type="EMBL" id="KAK5964443.1"/>
    </source>
</evidence>
<dbReference type="EMBL" id="WIXE01025795">
    <property type="protein sequence ID" value="KAK5964443.1"/>
    <property type="molecule type" value="Genomic_DNA"/>
</dbReference>